<evidence type="ECO:0000256" key="1">
    <source>
        <dbReference type="ARBA" id="ARBA00006407"/>
    </source>
</evidence>
<protein>
    <submittedName>
        <fullName evidence="4">Ubiquinol-cytochrome C chaperone-domain-containing protein</fullName>
    </submittedName>
</protein>
<dbReference type="Proteomes" id="UP000326924">
    <property type="component" value="Unassembled WGS sequence"/>
</dbReference>
<evidence type="ECO:0000313" key="5">
    <source>
        <dbReference type="Proteomes" id="UP000326924"/>
    </source>
</evidence>
<dbReference type="InParanoid" id="A0A5J5F916"/>
<dbReference type="PANTHER" id="PTHR12184">
    <property type="entry name" value="UBIQUINOL-CYTOCHROME C REDUCTASE COMPLEX ASSEMBLY FACTOR 1 FAMILY MEMBER"/>
    <property type="match status" value="1"/>
</dbReference>
<comment type="caution">
    <text evidence="4">The sequence shown here is derived from an EMBL/GenBank/DDBJ whole genome shotgun (WGS) entry which is preliminary data.</text>
</comment>
<dbReference type="EMBL" id="VXIS01000011">
    <property type="protein sequence ID" value="KAA8913855.1"/>
    <property type="molecule type" value="Genomic_DNA"/>
</dbReference>
<reference evidence="4 5" key="1">
    <citation type="submission" date="2019-09" db="EMBL/GenBank/DDBJ databases">
        <title>Draft genome of the ectomycorrhizal ascomycete Sphaerosporella brunnea.</title>
        <authorList>
            <consortium name="DOE Joint Genome Institute"/>
            <person name="Benucci G.M."/>
            <person name="Marozzi G."/>
            <person name="Antonielli L."/>
            <person name="Sanchez S."/>
            <person name="Marco P."/>
            <person name="Wang X."/>
            <person name="Falini L.B."/>
            <person name="Barry K."/>
            <person name="Haridas S."/>
            <person name="Lipzen A."/>
            <person name="Labutti K."/>
            <person name="Grigoriev I.V."/>
            <person name="Murat C."/>
            <person name="Martin F."/>
            <person name="Albertini E."/>
            <person name="Donnini D."/>
            <person name="Bonito G."/>
        </authorList>
    </citation>
    <scope>NUCLEOTIDE SEQUENCE [LARGE SCALE GENOMIC DNA]</scope>
    <source>
        <strain evidence="4 5">Sb_GMNB300</strain>
    </source>
</reference>
<feature type="compositionally biased region" description="Pro residues" evidence="2">
    <location>
        <begin position="49"/>
        <end position="65"/>
    </location>
</feature>
<name>A0A5J5F916_9PEZI</name>
<gene>
    <name evidence="4" type="ORF">FN846DRAFT_915887</name>
</gene>
<dbReference type="Pfam" id="PF03981">
    <property type="entry name" value="Ubiq_cyt_C_chap"/>
    <property type="match status" value="1"/>
</dbReference>
<evidence type="ECO:0000313" key="4">
    <source>
        <dbReference type="EMBL" id="KAA8913855.1"/>
    </source>
</evidence>
<dbReference type="GO" id="GO:0005739">
    <property type="term" value="C:mitochondrion"/>
    <property type="evidence" value="ECO:0007669"/>
    <property type="project" value="TreeGrafter"/>
</dbReference>
<dbReference type="PANTHER" id="PTHR12184:SF1">
    <property type="entry name" value="UBIQUINOL-CYTOCHROME-C REDUCTASE COMPLEX ASSEMBLY FACTOR 1"/>
    <property type="match status" value="1"/>
</dbReference>
<evidence type="ECO:0000256" key="2">
    <source>
        <dbReference type="SAM" id="MobiDB-lite"/>
    </source>
</evidence>
<organism evidence="4 5">
    <name type="scientific">Sphaerosporella brunnea</name>
    <dbReference type="NCBI Taxonomy" id="1250544"/>
    <lineage>
        <taxon>Eukaryota</taxon>
        <taxon>Fungi</taxon>
        <taxon>Dikarya</taxon>
        <taxon>Ascomycota</taxon>
        <taxon>Pezizomycotina</taxon>
        <taxon>Pezizomycetes</taxon>
        <taxon>Pezizales</taxon>
        <taxon>Pyronemataceae</taxon>
        <taxon>Sphaerosporella</taxon>
    </lineage>
</organism>
<comment type="similarity">
    <text evidence="1">Belongs to the CBP3 family.</text>
</comment>
<dbReference type="FunCoup" id="A0A5J5F916">
    <property type="interactions" value="75"/>
</dbReference>
<dbReference type="OrthoDB" id="10253878at2759"/>
<feature type="domain" description="Ubiquinol-cytochrome c chaperone" evidence="3">
    <location>
        <begin position="128"/>
        <end position="269"/>
    </location>
</feature>
<sequence length="301" mass="33985">MAASRTLVNTALRLTPRKRTAAAAAAVPLVATRFFNTPRPAAGAQPADPARPPHPEVPVAPAPPPPLKQTLSLADAIALRFRDYLPNATETYVAYDVTRELYLECARQAAYVDGEEFSESAKFWYDVCNRAPTFQSWSQVTILHMWMLMARMRALDKPRVKIWQQHFIDHFFYDAEDKMVKRYDIKRASERSGYMKDLFHQYRGMTAAFDEGLVKSDAILATALWRNIFDASEDVDIEAMATVTSYVRRALSKLGSVDDDVIMRGHVKFGLPLEERKVVEQKHHYLETIGDSTPVAETASS</sequence>
<dbReference type="GO" id="GO:0034551">
    <property type="term" value="P:mitochondrial respiratory chain complex III assembly"/>
    <property type="evidence" value="ECO:0007669"/>
    <property type="project" value="TreeGrafter"/>
</dbReference>
<evidence type="ECO:0000259" key="3">
    <source>
        <dbReference type="Pfam" id="PF03981"/>
    </source>
</evidence>
<proteinExistence type="inferred from homology"/>
<accession>A0A5J5F916</accession>
<dbReference type="InterPro" id="IPR021150">
    <property type="entry name" value="Ubiq_cyt_c_chap"/>
</dbReference>
<feature type="region of interest" description="Disordered" evidence="2">
    <location>
        <begin position="38"/>
        <end position="65"/>
    </location>
</feature>
<dbReference type="AlphaFoldDB" id="A0A5J5F916"/>
<keyword evidence="5" id="KW-1185">Reference proteome</keyword>
<dbReference type="InterPro" id="IPR007129">
    <property type="entry name" value="Ubiqinol_cyt_c_chaperone_CPB3"/>
</dbReference>